<accession>A0ABU4GXB1</accession>
<evidence type="ECO:0000313" key="2">
    <source>
        <dbReference type="EMBL" id="MDW4571722.1"/>
    </source>
</evidence>
<feature type="transmembrane region" description="Helical" evidence="1">
    <location>
        <begin position="124"/>
        <end position="145"/>
    </location>
</feature>
<protein>
    <submittedName>
        <fullName evidence="2">CDP-alcohol phosphatidyltransferase</fullName>
    </submittedName>
</protein>
<gene>
    <name evidence="2" type="ORF">R8Z58_02905</name>
</gene>
<evidence type="ECO:0000256" key="1">
    <source>
        <dbReference type="SAM" id="Phobius"/>
    </source>
</evidence>
<keyword evidence="1" id="KW-0812">Transmembrane</keyword>
<dbReference type="InterPro" id="IPR017850">
    <property type="entry name" value="Alkaline_phosphatase_core_sf"/>
</dbReference>
<feature type="transmembrane region" description="Helical" evidence="1">
    <location>
        <begin position="157"/>
        <end position="175"/>
    </location>
</feature>
<keyword evidence="3" id="KW-1185">Reference proteome</keyword>
<sequence length="544" mass="56754">MNRGPAAPRPTRRARAATGCAIALLVVLPLVPGVFATGSPFGLIRVPVESIVVLLVLALVPWRMPRLAVATLFGAFVAIAVLLAGIDRGYQAALGMRFVPLDWPQLGDAYGVIAAAIGTTPASAMFTLAAAVIAAICAALAWAALRVDAAVRGFPRGHVALAAVTAAWIAFAAAAPPLGAAAPVAAAASTGSIGSALSRTVSALQTRALVAREIADDAFADVPADKLLAGLRGKDVVIVFVESYGRVALEGDGVSDGVQNVLRAAEDDLAGAGYSMRSAWLTSPTFGGVSWLAHATLQTGVWADAQAVYDQVVQSDRLSLSAAFGRAGWRTVSDVPSNTRPWEAGATFYGYDLLLDATNVGYRGPSFGYARIPDEYTLKHFADRVLADGEPPVMAEIDLVSSHTPWAPLPEPVPWAQIGDGSVYAEQAARSPSASEVWQDPASVRRAYGRSIEYALGALGSFLRNADDRDLVVIALGDHQPAAIVSGERASRDVPVSIIAKDPAVVDAIAGWGWSAGLRPDGESPVWPMDAFRDRFLAAFSAAR</sequence>
<feature type="transmembrane region" description="Helical" evidence="1">
    <location>
        <begin position="43"/>
        <end position="60"/>
    </location>
</feature>
<keyword evidence="1" id="KW-1133">Transmembrane helix</keyword>
<name>A0ABU4GXB1_9MICO</name>
<comment type="caution">
    <text evidence="2">The sequence shown here is derived from an EMBL/GenBank/DDBJ whole genome shotgun (WGS) entry which is preliminary data.</text>
</comment>
<dbReference type="EMBL" id="JAWQEV010000001">
    <property type="protein sequence ID" value="MDW4571722.1"/>
    <property type="molecule type" value="Genomic_DNA"/>
</dbReference>
<dbReference type="Proteomes" id="UP001283109">
    <property type="component" value="Unassembled WGS sequence"/>
</dbReference>
<dbReference type="SUPFAM" id="SSF53649">
    <property type="entry name" value="Alkaline phosphatase-like"/>
    <property type="match status" value="1"/>
</dbReference>
<feature type="transmembrane region" description="Helical" evidence="1">
    <location>
        <begin position="67"/>
        <end position="86"/>
    </location>
</feature>
<keyword evidence="1" id="KW-0472">Membrane</keyword>
<evidence type="ECO:0000313" key="3">
    <source>
        <dbReference type="Proteomes" id="UP001283109"/>
    </source>
</evidence>
<organism evidence="2 3">
    <name type="scientific">Microbacterium arthrosphaerae</name>
    <dbReference type="NCBI Taxonomy" id="792652"/>
    <lineage>
        <taxon>Bacteria</taxon>
        <taxon>Bacillati</taxon>
        <taxon>Actinomycetota</taxon>
        <taxon>Actinomycetes</taxon>
        <taxon>Micrococcales</taxon>
        <taxon>Microbacteriaceae</taxon>
        <taxon>Microbacterium</taxon>
    </lineage>
</organism>
<dbReference type="Gene3D" id="3.40.720.10">
    <property type="entry name" value="Alkaline Phosphatase, subunit A"/>
    <property type="match status" value="1"/>
</dbReference>
<dbReference type="RefSeq" id="WP_318352247.1">
    <property type="nucleotide sequence ID" value="NZ_JAWQEV010000001.1"/>
</dbReference>
<proteinExistence type="predicted"/>
<reference evidence="2 3" key="1">
    <citation type="submission" date="2023-11" db="EMBL/GenBank/DDBJ databases">
        <title>Draft genome sequence of Microbacterium arthrosphaerae JCM 30492.</title>
        <authorList>
            <person name="Zhang G."/>
            <person name="Ding Y."/>
        </authorList>
    </citation>
    <scope>NUCLEOTIDE SEQUENCE [LARGE SCALE GENOMIC DNA]</scope>
    <source>
        <strain evidence="2 3">JCM 30492</strain>
    </source>
</reference>